<evidence type="ECO:0000313" key="2">
    <source>
        <dbReference type="Proteomes" id="UP000054485"/>
    </source>
</evidence>
<protein>
    <submittedName>
        <fullName evidence="1">Uncharacterized protein</fullName>
    </submittedName>
</protein>
<dbReference type="OrthoDB" id="10551348at2759"/>
<dbReference type="EMBL" id="KN835216">
    <property type="protein sequence ID" value="KIK43284.1"/>
    <property type="molecule type" value="Genomic_DNA"/>
</dbReference>
<name>A0A0D0AZV1_9AGAM</name>
<sequence>MCKVVGTSTLEFSSEHACATVFLFRYGPLPEAQSPSYRLSISDHLHRRSMFESLVGITTGRDRSPSDFLLYHSPRVYDVIKIAKFRGVIIKKGSLPRAHLCKISSLTFKISSTSVRGIARAMIWRNLA</sequence>
<evidence type="ECO:0000313" key="1">
    <source>
        <dbReference type="EMBL" id="KIK43284.1"/>
    </source>
</evidence>
<dbReference type="InParanoid" id="A0A0D0AZV1"/>
<organism evidence="1 2">
    <name type="scientific">Suillus luteus UH-Slu-Lm8-n1</name>
    <dbReference type="NCBI Taxonomy" id="930992"/>
    <lineage>
        <taxon>Eukaryota</taxon>
        <taxon>Fungi</taxon>
        <taxon>Dikarya</taxon>
        <taxon>Basidiomycota</taxon>
        <taxon>Agaricomycotina</taxon>
        <taxon>Agaricomycetes</taxon>
        <taxon>Agaricomycetidae</taxon>
        <taxon>Boletales</taxon>
        <taxon>Suillineae</taxon>
        <taxon>Suillaceae</taxon>
        <taxon>Suillus</taxon>
    </lineage>
</organism>
<reference evidence="2" key="2">
    <citation type="submission" date="2015-01" db="EMBL/GenBank/DDBJ databases">
        <title>Evolutionary Origins and Diversification of the Mycorrhizal Mutualists.</title>
        <authorList>
            <consortium name="DOE Joint Genome Institute"/>
            <consortium name="Mycorrhizal Genomics Consortium"/>
            <person name="Kohler A."/>
            <person name="Kuo A."/>
            <person name="Nagy L.G."/>
            <person name="Floudas D."/>
            <person name="Copeland A."/>
            <person name="Barry K.W."/>
            <person name="Cichocki N."/>
            <person name="Veneault-Fourrey C."/>
            <person name="LaButti K."/>
            <person name="Lindquist E.A."/>
            <person name="Lipzen A."/>
            <person name="Lundell T."/>
            <person name="Morin E."/>
            <person name="Murat C."/>
            <person name="Riley R."/>
            <person name="Ohm R."/>
            <person name="Sun H."/>
            <person name="Tunlid A."/>
            <person name="Henrissat B."/>
            <person name="Grigoriev I.V."/>
            <person name="Hibbett D.S."/>
            <person name="Martin F."/>
        </authorList>
    </citation>
    <scope>NUCLEOTIDE SEQUENCE [LARGE SCALE GENOMIC DNA]</scope>
    <source>
        <strain evidence="2">UH-Slu-Lm8-n1</strain>
    </source>
</reference>
<gene>
    <name evidence="1" type="ORF">CY34DRAFT_718571</name>
</gene>
<dbReference type="AlphaFoldDB" id="A0A0D0AZV1"/>
<accession>A0A0D0AZV1</accession>
<dbReference type="Proteomes" id="UP000054485">
    <property type="component" value="Unassembled WGS sequence"/>
</dbReference>
<keyword evidence="2" id="KW-1185">Reference proteome</keyword>
<dbReference type="HOGENOM" id="CLU_1961042_0_0_1"/>
<proteinExistence type="predicted"/>
<reference evidence="1 2" key="1">
    <citation type="submission" date="2014-04" db="EMBL/GenBank/DDBJ databases">
        <authorList>
            <consortium name="DOE Joint Genome Institute"/>
            <person name="Kuo A."/>
            <person name="Ruytinx J."/>
            <person name="Rineau F."/>
            <person name="Colpaert J."/>
            <person name="Kohler A."/>
            <person name="Nagy L.G."/>
            <person name="Floudas D."/>
            <person name="Copeland A."/>
            <person name="Barry K.W."/>
            <person name="Cichocki N."/>
            <person name="Veneault-Fourrey C."/>
            <person name="LaButti K."/>
            <person name="Lindquist E.A."/>
            <person name="Lipzen A."/>
            <person name="Lundell T."/>
            <person name="Morin E."/>
            <person name="Murat C."/>
            <person name="Sun H."/>
            <person name="Tunlid A."/>
            <person name="Henrissat B."/>
            <person name="Grigoriev I.V."/>
            <person name="Hibbett D.S."/>
            <person name="Martin F."/>
            <person name="Nordberg H.P."/>
            <person name="Cantor M.N."/>
            <person name="Hua S.X."/>
        </authorList>
    </citation>
    <scope>NUCLEOTIDE SEQUENCE [LARGE SCALE GENOMIC DNA]</scope>
    <source>
        <strain evidence="1 2">UH-Slu-Lm8-n1</strain>
    </source>
</reference>